<comment type="caution">
    <text evidence="1">The sequence shown here is derived from an EMBL/GenBank/DDBJ whole genome shotgun (WGS) entry which is preliminary data.</text>
</comment>
<reference evidence="1" key="1">
    <citation type="journal article" date="2014" name="Front. Microbiol.">
        <title>High frequency of phylogenetically diverse reductive dehalogenase-homologous genes in deep subseafloor sedimentary metagenomes.</title>
        <authorList>
            <person name="Kawai M."/>
            <person name="Futagami T."/>
            <person name="Toyoda A."/>
            <person name="Takaki Y."/>
            <person name="Nishi S."/>
            <person name="Hori S."/>
            <person name="Arai W."/>
            <person name="Tsubouchi T."/>
            <person name="Morono Y."/>
            <person name="Uchiyama I."/>
            <person name="Ito T."/>
            <person name="Fujiyama A."/>
            <person name="Inagaki F."/>
            <person name="Takami H."/>
        </authorList>
    </citation>
    <scope>NUCLEOTIDE SEQUENCE</scope>
    <source>
        <strain evidence="1">Expedition CK06-06</strain>
    </source>
</reference>
<protein>
    <submittedName>
        <fullName evidence="1">Uncharacterized protein</fullName>
    </submittedName>
</protein>
<evidence type="ECO:0000313" key="1">
    <source>
        <dbReference type="EMBL" id="GAH48982.1"/>
    </source>
</evidence>
<sequence length="94" mass="10967">FYQNGKLDEVFVNKTLQICEKFLSDILEMLNDESLEKSIDVTESYQIIFVLLNESNFFYAIAKMNVDAVLMSPVFERIAKRIKDVVIDYKTSKD</sequence>
<organism evidence="1">
    <name type="scientific">marine sediment metagenome</name>
    <dbReference type="NCBI Taxonomy" id="412755"/>
    <lineage>
        <taxon>unclassified sequences</taxon>
        <taxon>metagenomes</taxon>
        <taxon>ecological metagenomes</taxon>
    </lineage>
</organism>
<dbReference type="EMBL" id="BARU01023064">
    <property type="protein sequence ID" value="GAH48982.1"/>
    <property type="molecule type" value="Genomic_DNA"/>
</dbReference>
<feature type="non-terminal residue" evidence="1">
    <location>
        <position position="1"/>
    </location>
</feature>
<gene>
    <name evidence="1" type="ORF">S03H2_37466</name>
</gene>
<name>X1FVH1_9ZZZZ</name>
<dbReference type="AlphaFoldDB" id="X1FVH1"/>
<accession>X1FVH1</accession>
<proteinExistence type="predicted"/>